<gene>
    <name evidence="2" type="ORF">ACFPUY_04510</name>
</gene>
<dbReference type="InterPro" id="IPR037523">
    <property type="entry name" value="VOC_core"/>
</dbReference>
<dbReference type="PROSITE" id="PS51819">
    <property type="entry name" value="VOC"/>
    <property type="match status" value="1"/>
</dbReference>
<sequence length="73" mass="7971">MRRWDEREHGGLVRGASHAVFQVLVGDVEETCGRVEALGGKVVHKVIDDGTGTDLACVHDTSGNLFGVFHRRN</sequence>
<reference evidence="3" key="1">
    <citation type="journal article" date="2019" name="Int. J. Syst. Evol. Microbiol.">
        <title>The Global Catalogue of Microorganisms (GCM) 10K type strain sequencing project: providing services to taxonomists for standard genome sequencing and annotation.</title>
        <authorList>
            <consortium name="The Broad Institute Genomics Platform"/>
            <consortium name="The Broad Institute Genome Sequencing Center for Infectious Disease"/>
            <person name="Wu L."/>
            <person name="Ma J."/>
        </authorList>
    </citation>
    <scope>NUCLEOTIDE SEQUENCE [LARGE SCALE GENOMIC DNA]</scope>
    <source>
        <strain evidence="3">CGMCC 4.7106</strain>
    </source>
</reference>
<dbReference type="RefSeq" id="WP_219550390.1">
    <property type="nucleotide sequence ID" value="NZ_JAHKRN010000058.1"/>
</dbReference>
<name>A0ABW1BME6_9ACTN</name>
<comment type="caution">
    <text evidence="2">The sequence shown here is derived from an EMBL/GenBank/DDBJ whole genome shotgun (WGS) entry which is preliminary data.</text>
</comment>
<evidence type="ECO:0000259" key="1">
    <source>
        <dbReference type="PROSITE" id="PS51819"/>
    </source>
</evidence>
<dbReference type="EMBL" id="JBHSNW010000002">
    <property type="protein sequence ID" value="MFC5814333.1"/>
    <property type="molecule type" value="Genomic_DNA"/>
</dbReference>
<accession>A0ABW1BME6</accession>
<protein>
    <submittedName>
        <fullName evidence="2">VOC family protein</fullName>
    </submittedName>
</protein>
<proteinExistence type="predicted"/>
<evidence type="ECO:0000313" key="2">
    <source>
        <dbReference type="EMBL" id="MFC5814333.1"/>
    </source>
</evidence>
<organism evidence="2 3">
    <name type="scientific">Nonomuraea harbinensis</name>
    <dbReference type="NCBI Taxonomy" id="1286938"/>
    <lineage>
        <taxon>Bacteria</taxon>
        <taxon>Bacillati</taxon>
        <taxon>Actinomycetota</taxon>
        <taxon>Actinomycetes</taxon>
        <taxon>Streptosporangiales</taxon>
        <taxon>Streptosporangiaceae</taxon>
        <taxon>Nonomuraea</taxon>
    </lineage>
</organism>
<evidence type="ECO:0000313" key="3">
    <source>
        <dbReference type="Proteomes" id="UP001596096"/>
    </source>
</evidence>
<feature type="domain" description="VOC" evidence="1">
    <location>
        <begin position="1"/>
        <end position="71"/>
    </location>
</feature>
<dbReference type="Proteomes" id="UP001596096">
    <property type="component" value="Unassembled WGS sequence"/>
</dbReference>
<keyword evidence="3" id="KW-1185">Reference proteome</keyword>